<dbReference type="CDD" id="cd03812">
    <property type="entry name" value="GT4_CapH-like"/>
    <property type="match status" value="1"/>
</dbReference>
<dbReference type="Pfam" id="PF00534">
    <property type="entry name" value="Glycos_transf_1"/>
    <property type="match status" value="1"/>
</dbReference>
<feature type="domain" description="Glycosyl transferase family 1" evidence="1">
    <location>
        <begin position="201"/>
        <end position="353"/>
    </location>
</feature>
<dbReference type="AlphaFoldDB" id="A0A9Q9EWQ4"/>
<dbReference type="RefSeq" id="WP_253716352.1">
    <property type="nucleotide sequence ID" value="NZ_CP051522.1"/>
</dbReference>
<dbReference type="SUPFAM" id="SSF53756">
    <property type="entry name" value="UDP-Glycosyltransferase/glycogen phosphorylase"/>
    <property type="match status" value="1"/>
</dbReference>
<reference evidence="3" key="1">
    <citation type="submission" date="2020-04" db="EMBL/GenBank/DDBJ databases">
        <title>Comparative genomics of oral phylogroup-2 Treponema strains.</title>
        <authorList>
            <person name="Zeng H."/>
            <person name="Chan Y.K."/>
            <person name="Watt R.M."/>
        </authorList>
    </citation>
    <scope>NUCLEOTIDE SEQUENCE</scope>
    <source>
        <strain evidence="3">OMZ 905</strain>
    </source>
</reference>
<gene>
    <name evidence="3" type="ORF">E4N86_03940</name>
</gene>
<evidence type="ECO:0000259" key="2">
    <source>
        <dbReference type="Pfam" id="PF13439"/>
    </source>
</evidence>
<protein>
    <submittedName>
        <fullName evidence="3">Glycosyltransferase family 1 protein</fullName>
    </submittedName>
</protein>
<name>A0A9Q9EWQ4_TREDN</name>
<dbReference type="PANTHER" id="PTHR45947">
    <property type="entry name" value="SULFOQUINOVOSYL TRANSFERASE SQD2"/>
    <property type="match status" value="1"/>
</dbReference>
<dbReference type="EMBL" id="CP051635">
    <property type="protein sequence ID" value="UTC99898.1"/>
    <property type="molecule type" value="Genomic_DNA"/>
</dbReference>
<dbReference type="Pfam" id="PF13439">
    <property type="entry name" value="Glyco_transf_4"/>
    <property type="match status" value="1"/>
</dbReference>
<dbReference type="InterPro" id="IPR050194">
    <property type="entry name" value="Glycosyltransferase_grp1"/>
</dbReference>
<organism evidence="3 4">
    <name type="scientific">Treponema denticola</name>
    <dbReference type="NCBI Taxonomy" id="158"/>
    <lineage>
        <taxon>Bacteria</taxon>
        <taxon>Pseudomonadati</taxon>
        <taxon>Spirochaetota</taxon>
        <taxon>Spirochaetia</taxon>
        <taxon>Spirochaetales</taxon>
        <taxon>Treponemataceae</taxon>
        <taxon>Treponema</taxon>
    </lineage>
</organism>
<dbReference type="PANTHER" id="PTHR45947:SF3">
    <property type="entry name" value="SULFOQUINOVOSYL TRANSFERASE SQD2"/>
    <property type="match status" value="1"/>
</dbReference>
<dbReference type="Proteomes" id="UP001056981">
    <property type="component" value="Chromosome"/>
</dbReference>
<proteinExistence type="predicted"/>
<dbReference type="Gene3D" id="3.40.50.2000">
    <property type="entry name" value="Glycogen Phosphorylase B"/>
    <property type="match status" value="2"/>
</dbReference>
<dbReference type="InterPro" id="IPR001296">
    <property type="entry name" value="Glyco_trans_1"/>
</dbReference>
<evidence type="ECO:0000313" key="4">
    <source>
        <dbReference type="Proteomes" id="UP001056981"/>
    </source>
</evidence>
<sequence>MEPLNKKTIQQNIHHKAPIRVAQVIGKAVISGVDSVVMNYYRNIDRSRVQFDFFMDGYNKTLIDEEILDLGGRIIKLEPYENSMLTNMRQCRAAFAEGGYTIVHSHLNTLSCFPLYAAFRAKVPIRIAHSHSTMSRGEWKRNLMKQVLRPFSKTFATHYAACADYTARWLFGSQTVQKGKVRLIKNAIDTACFSPNEEARNRIRKEFNLENRFIVGHIGRFAFQKNHELLVRIFAEAYRQNQNAALILIGTGELEAEIRTLVKELDIEKAVFFTGIRRDIPDFLNAFDVFLLPSRYEGLPVVGIEAQSVGLPCIMSDTVTKDTAITPLVEFFPLHADIKEWAKKLLSYEHAKKMPYPDLLRNSGFEICHAADDLCCWYEDLLDSF</sequence>
<dbReference type="InterPro" id="IPR028098">
    <property type="entry name" value="Glyco_trans_4-like_N"/>
</dbReference>
<feature type="domain" description="Glycosyltransferase subfamily 4-like N-terminal" evidence="2">
    <location>
        <begin position="31"/>
        <end position="190"/>
    </location>
</feature>
<evidence type="ECO:0000259" key="1">
    <source>
        <dbReference type="Pfam" id="PF00534"/>
    </source>
</evidence>
<evidence type="ECO:0000313" key="3">
    <source>
        <dbReference type="EMBL" id="UTC99898.1"/>
    </source>
</evidence>
<dbReference type="GO" id="GO:0016757">
    <property type="term" value="F:glycosyltransferase activity"/>
    <property type="evidence" value="ECO:0007669"/>
    <property type="project" value="InterPro"/>
</dbReference>
<accession>A0A9Q9EWQ4</accession>